<feature type="transmembrane region" description="Helical" evidence="11">
    <location>
        <begin position="82"/>
        <end position="101"/>
    </location>
</feature>
<evidence type="ECO:0000256" key="1">
    <source>
        <dbReference type="ARBA" id="ARBA00004589"/>
    </source>
</evidence>
<keyword evidence="3" id="KW-0336">GPI-anchor</keyword>
<sequence length="102" mass="11013">PNLPQNLLNSPLLLLLQFLFYCAFCSLKHKFQSHFPPKLNKMEAINMKIFVVAVMMMTIMAISAVKGVAAADAPAPSPASDATVFVPAVLSSFVALAFALLF</sequence>
<evidence type="ECO:0000256" key="3">
    <source>
        <dbReference type="ARBA" id="ARBA00022622"/>
    </source>
</evidence>
<dbReference type="GO" id="GO:0012505">
    <property type="term" value="C:endomembrane system"/>
    <property type="evidence" value="ECO:0007669"/>
    <property type="project" value="UniProtKB-SubCell"/>
</dbReference>
<comment type="subcellular location">
    <subcellularLocation>
        <location evidence="10">Endomembrane system</location>
        <topology evidence="10">Lipid-anchor</topology>
    </subcellularLocation>
    <subcellularLocation>
        <location evidence="1">Membrane</location>
        <topology evidence="1">Lipid-anchor</topology>
        <topology evidence="1">GPI-anchor</topology>
    </subcellularLocation>
</comment>
<accession>A0ABD2STH5</accession>
<dbReference type="Proteomes" id="UP001627284">
    <property type="component" value="Unassembled WGS sequence"/>
</dbReference>
<keyword evidence="6 11" id="KW-0472">Membrane</keyword>
<evidence type="ECO:0000256" key="7">
    <source>
        <dbReference type="ARBA" id="ARBA00023180"/>
    </source>
</evidence>
<evidence type="ECO:0000313" key="13">
    <source>
        <dbReference type="Proteomes" id="UP001627284"/>
    </source>
</evidence>
<feature type="transmembrane region" description="Helical" evidence="11">
    <location>
        <begin position="12"/>
        <end position="28"/>
    </location>
</feature>
<name>A0ABD2STH5_9SOLN</name>
<keyword evidence="11" id="KW-0812">Transmembrane</keyword>
<dbReference type="GO" id="GO:0098552">
    <property type="term" value="C:side of membrane"/>
    <property type="evidence" value="ECO:0007669"/>
    <property type="project" value="UniProtKB-KW"/>
</dbReference>
<feature type="non-terminal residue" evidence="12">
    <location>
        <position position="1"/>
    </location>
</feature>
<gene>
    <name evidence="12" type="ORF">AABB24_021055</name>
</gene>
<proteinExistence type="inferred from homology"/>
<evidence type="ECO:0000256" key="10">
    <source>
        <dbReference type="ARBA" id="ARBA00037868"/>
    </source>
</evidence>
<reference evidence="12 13" key="1">
    <citation type="submission" date="2024-05" db="EMBL/GenBank/DDBJ databases">
        <title>De novo assembly of an allotetraploid wild potato.</title>
        <authorList>
            <person name="Hosaka A.J."/>
        </authorList>
    </citation>
    <scope>NUCLEOTIDE SEQUENCE [LARGE SCALE GENOMIC DNA]</scope>
    <source>
        <tissue evidence="12">Young leaves</tissue>
    </source>
</reference>
<evidence type="ECO:0000256" key="11">
    <source>
        <dbReference type="SAM" id="Phobius"/>
    </source>
</evidence>
<dbReference type="InterPro" id="IPR039281">
    <property type="entry name" value="AGP3/12/13/14/21"/>
</dbReference>
<keyword evidence="7" id="KW-0325">Glycoprotein</keyword>
<protein>
    <submittedName>
        <fullName evidence="12">Uncharacterized protein</fullName>
    </submittedName>
</protein>
<feature type="transmembrane region" description="Helical" evidence="11">
    <location>
        <begin position="49"/>
        <end position="70"/>
    </location>
</feature>
<dbReference type="PANTHER" id="PTHR34114">
    <property type="entry name" value="ARABINOGALACTAN PEPTIDE 1"/>
    <property type="match status" value="1"/>
</dbReference>
<dbReference type="PANTHER" id="PTHR34114:SF20">
    <property type="entry name" value="ARABINOGALACTAN PEPTIDE 14-LIKE"/>
    <property type="match status" value="1"/>
</dbReference>
<evidence type="ECO:0000256" key="2">
    <source>
        <dbReference type="ARBA" id="ARBA00005835"/>
    </source>
</evidence>
<evidence type="ECO:0000256" key="5">
    <source>
        <dbReference type="ARBA" id="ARBA00022974"/>
    </source>
</evidence>
<evidence type="ECO:0000256" key="6">
    <source>
        <dbReference type="ARBA" id="ARBA00023136"/>
    </source>
</evidence>
<comment type="caution">
    <text evidence="12">The sequence shown here is derived from an EMBL/GenBank/DDBJ whole genome shotgun (WGS) entry which is preliminary data.</text>
</comment>
<evidence type="ECO:0000256" key="9">
    <source>
        <dbReference type="ARBA" id="ARBA00023288"/>
    </source>
</evidence>
<keyword evidence="4" id="KW-0732">Signal</keyword>
<dbReference type="EMBL" id="JBJKTR010000013">
    <property type="protein sequence ID" value="KAL3347184.1"/>
    <property type="molecule type" value="Genomic_DNA"/>
</dbReference>
<keyword evidence="9" id="KW-0449">Lipoprotein</keyword>
<keyword evidence="11" id="KW-1133">Transmembrane helix</keyword>
<evidence type="ECO:0000256" key="4">
    <source>
        <dbReference type="ARBA" id="ARBA00022729"/>
    </source>
</evidence>
<keyword evidence="5" id="KW-0654">Proteoglycan</keyword>
<keyword evidence="13" id="KW-1185">Reference proteome</keyword>
<keyword evidence="8" id="KW-0379">Hydroxylation</keyword>
<comment type="similarity">
    <text evidence="2">Belongs to the AG-peptide AGP family.</text>
</comment>
<evidence type="ECO:0000256" key="8">
    <source>
        <dbReference type="ARBA" id="ARBA00023278"/>
    </source>
</evidence>
<dbReference type="AlphaFoldDB" id="A0ABD2STH5"/>
<evidence type="ECO:0000313" key="12">
    <source>
        <dbReference type="EMBL" id="KAL3347184.1"/>
    </source>
</evidence>
<organism evidence="12 13">
    <name type="scientific">Solanum stoloniferum</name>
    <dbReference type="NCBI Taxonomy" id="62892"/>
    <lineage>
        <taxon>Eukaryota</taxon>
        <taxon>Viridiplantae</taxon>
        <taxon>Streptophyta</taxon>
        <taxon>Embryophyta</taxon>
        <taxon>Tracheophyta</taxon>
        <taxon>Spermatophyta</taxon>
        <taxon>Magnoliopsida</taxon>
        <taxon>eudicotyledons</taxon>
        <taxon>Gunneridae</taxon>
        <taxon>Pentapetalae</taxon>
        <taxon>asterids</taxon>
        <taxon>lamiids</taxon>
        <taxon>Solanales</taxon>
        <taxon>Solanaceae</taxon>
        <taxon>Solanoideae</taxon>
        <taxon>Solaneae</taxon>
        <taxon>Solanum</taxon>
    </lineage>
</organism>